<evidence type="ECO:0000256" key="3">
    <source>
        <dbReference type="ARBA" id="ARBA00022475"/>
    </source>
</evidence>
<comment type="similarity">
    <text evidence="8">Belongs to the major facilitator superfamily. DHA1 family. Polyamines/proton antiporter (TC 2.A.1.2.16) subfamily.</text>
</comment>
<evidence type="ECO:0000256" key="6">
    <source>
        <dbReference type="ARBA" id="ARBA00023136"/>
    </source>
</evidence>
<evidence type="ECO:0000259" key="11">
    <source>
        <dbReference type="PROSITE" id="PS50850"/>
    </source>
</evidence>
<dbReference type="FunFam" id="1.20.1250.20:FF:000011">
    <property type="entry name" value="MFS multidrug transporter, putative"/>
    <property type="match status" value="1"/>
</dbReference>
<dbReference type="GO" id="GO:0022857">
    <property type="term" value="F:transmembrane transporter activity"/>
    <property type="evidence" value="ECO:0007669"/>
    <property type="project" value="InterPro"/>
</dbReference>
<evidence type="ECO:0000313" key="12">
    <source>
        <dbReference type="EMBL" id="PKS08103.1"/>
    </source>
</evidence>
<accession>A0A2N3N6M8</accession>
<feature type="transmembrane region" description="Helical" evidence="10">
    <location>
        <begin position="359"/>
        <end position="378"/>
    </location>
</feature>
<evidence type="ECO:0000256" key="2">
    <source>
        <dbReference type="ARBA" id="ARBA00022448"/>
    </source>
</evidence>
<dbReference type="InterPro" id="IPR011701">
    <property type="entry name" value="MFS"/>
</dbReference>
<feature type="transmembrane region" description="Helical" evidence="10">
    <location>
        <begin position="384"/>
        <end position="409"/>
    </location>
</feature>
<dbReference type="OrthoDB" id="6770063at2759"/>
<feature type="region of interest" description="Disordered" evidence="9">
    <location>
        <begin position="490"/>
        <end position="516"/>
    </location>
</feature>
<dbReference type="GO" id="GO:0005886">
    <property type="term" value="C:plasma membrane"/>
    <property type="evidence" value="ECO:0007669"/>
    <property type="project" value="UniProtKB-SubCell"/>
</dbReference>
<name>A0A2N3N6M8_9PEZI</name>
<evidence type="ECO:0000256" key="1">
    <source>
        <dbReference type="ARBA" id="ARBA00004651"/>
    </source>
</evidence>
<dbReference type="InterPro" id="IPR036259">
    <property type="entry name" value="MFS_trans_sf"/>
</dbReference>
<dbReference type="InParanoid" id="A0A2N3N6M8"/>
<feature type="domain" description="Major facilitator superfamily (MFS) profile" evidence="11">
    <location>
        <begin position="43"/>
        <end position="477"/>
    </location>
</feature>
<sequence>MAPSCQILEKFHGNSDPPYLDGDGYVSFRPNDADDPRNWSTARCWVITFSATLLAMNANFASSAPSACIESISETFGVSKVAAGLTTTLFLLGFCAGSLIVAPLSEFKGRKWIFYVTFLLYITFTFLCAFAPNFASLLVGRFITGVLVSSPLSNTPGVISDIWYACQRGNAVALFSAMTWLGTALGPVVGGFMELKKDWRWTFYVLLWLGGGSALFLLLIPETHGPTILRWKAQGYRKSGKPAYKTVRAKAEDTDPSLVEIYKVALTRPWILLFDTISLLCAIYISLVITLYYMLFDVYSIVFQERRGWNAGVGQLPLLGIIVGAVVGGIIVALDTRRMQKKAHAKGLMPDQLEPEERLVLGVVGGIIFAISMFWFAWSAEYKSVHWIVPTIAGSFLSMAMLLIFVAYINYLMDTYLLYAASAIAANTIARFACSAAAPLFTKQMFGALGVGGGGSLIGGVAVILTAIPFLFWKYGRILRLKSKYATARDVSGKDQKDGWHDGDPTRYNTEEPEEV</sequence>
<keyword evidence="3" id="KW-1003">Cell membrane</keyword>
<evidence type="ECO:0000256" key="7">
    <source>
        <dbReference type="ARBA" id="ARBA00023180"/>
    </source>
</evidence>
<keyword evidence="2" id="KW-0813">Transport</keyword>
<evidence type="ECO:0000256" key="9">
    <source>
        <dbReference type="SAM" id="MobiDB-lite"/>
    </source>
</evidence>
<feature type="transmembrane region" description="Helical" evidence="10">
    <location>
        <begin position="112"/>
        <end position="132"/>
    </location>
</feature>
<evidence type="ECO:0000256" key="5">
    <source>
        <dbReference type="ARBA" id="ARBA00022989"/>
    </source>
</evidence>
<gene>
    <name evidence="12" type="ORF">jhhlp_005378</name>
</gene>
<evidence type="ECO:0000313" key="13">
    <source>
        <dbReference type="Proteomes" id="UP000233524"/>
    </source>
</evidence>
<organism evidence="12 13">
    <name type="scientific">Lomentospora prolificans</name>
    <dbReference type="NCBI Taxonomy" id="41688"/>
    <lineage>
        <taxon>Eukaryota</taxon>
        <taxon>Fungi</taxon>
        <taxon>Dikarya</taxon>
        <taxon>Ascomycota</taxon>
        <taxon>Pezizomycotina</taxon>
        <taxon>Sordariomycetes</taxon>
        <taxon>Hypocreomycetidae</taxon>
        <taxon>Microascales</taxon>
        <taxon>Microascaceae</taxon>
        <taxon>Lomentospora</taxon>
    </lineage>
</organism>
<proteinExistence type="inferred from homology"/>
<feature type="transmembrane region" description="Helical" evidence="10">
    <location>
        <begin position="81"/>
        <end position="105"/>
    </location>
</feature>
<dbReference type="Gene3D" id="1.20.1250.20">
    <property type="entry name" value="MFS general substrate transporter like domains"/>
    <property type="match status" value="1"/>
</dbReference>
<keyword evidence="7" id="KW-0325">Glycoprotein</keyword>
<feature type="transmembrane region" description="Helical" evidence="10">
    <location>
        <begin position="315"/>
        <end position="334"/>
    </location>
</feature>
<keyword evidence="6 10" id="KW-0472">Membrane</keyword>
<protein>
    <recommendedName>
        <fullName evidence="11">Major facilitator superfamily (MFS) profile domain-containing protein</fullName>
    </recommendedName>
</protein>
<evidence type="ECO:0000256" key="10">
    <source>
        <dbReference type="SAM" id="Phobius"/>
    </source>
</evidence>
<keyword evidence="4 10" id="KW-0812">Transmembrane</keyword>
<comment type="caution">
    <text evidence="12">The sequence shown here is derived from an EMBL/GenBank/DDBJ whole genome shotgun (WGS) entry which is preliminary data.</text>
</comment>
<comment type="subcellular location">
    <subcellularLocation>
        <location evidence="1">Cell membrane</location>
        <topology evidence="1">Multi-pass membrane protein</topology>
    </subcellularLocation>
</comment>
<dbReference type="SUPFAM" id="SSF103473">
    <property type="entry name" value="MFS general substrate transporter"/>
    <property type="match status" value="1"/>
</dbReference>
<dbReference type="Proteomes" id="UP000233524">
    <property type="component" value="Unassembled WGS sequence"/>
</dbReference>
<feature type="transmembrane region" description="Helical" evidence="10">
    <location>
        <begin position="201"/>
        <end position="220"/>
    </location>
</feature>
<feature type="compositionally biased region" description="Basic and acidic residues" evidence="9">
    <location>
        <begin position="491"/>
        <end position="505"/>
    </location>
</feature>
<dbReference type="InterPro" id="IPR020846">
    <property type="entry name" value="MFS_dom"/>
</dbReference>
<evidence type="ECO:0000256" key="4">
    <source>
        <dbReference type="ARBA" id="ARBA00022692"/>
    </source>
</evidence>
<dbReference type="PANTHER" id="PTHR23502">
    <property type="entry name" value="MAJOR FACILITATOR SUPERFAMILY"/>
    <property type="match status" value="1"/>
</dbReference>
<dbReference type="STRING" id="41688.A0A2N3N6M8"/>
<feature type="transmembrane region" description="Helical" evidence="10">
    <location>
        <begin position="416"/>
        <end position="441"/>
    </location>
</feature>
<dbReference type="EMBL" id="NLAX01000700">
    <property type="protein sequence ID" value="PKS08103.1"/>
    <property type="molecule type" value="Genomic_DNA"/>
</dbReference>
<feature type="transmembrane region" description="Helical" evidence="10">
    <location>
        <begin position="171"/>
        <end position="189"/>
    </location>
</feature>
<keyword evidence="5 10" id="KW-1133">Transmembrane helix</keyword>
<dbReference type="CDD" id="cd17323">
    <property type="entry name" value="MFS_Tpo1_MDR_like"/>
    <property type="match status" value="1"/>
</dbReference>
<keyword evidence="13" id="KW-1185">Reference proteome</keyword>
<dbReference type="PANTHER" id="PTHR23502:SF186">
    <property type="entry name" value="MAJOR FACILITATOR SUPERFAMILY (MFS) PROFILE DOMAIN-CONTAINING PROTEIN"/>
    <property type="match status" value="1"/>
</dbReference>
<dbReference type="AlphaFoldDB" id="A0A2N3N6M8"/>
<feature type="transmembrane region" description="Helical" evidence="10">
    <location>
        <begin position="447"/>
        <end position="473"/>
    </location>
</feature>
<dbReference type="PROSITE" id="PS50850">
    <property type="entry name" value="MFS"/>
    <property type="match status" value="1"/>
</dbReference>
<dbReference type="VEuPathDB" id="FungiDB:jhhlp_005378"/>
<evidence type="ECO:0000256" key="8">
    <source>
        <dbReference type="ARBA" id="ARBA00038459"/>
    </source>
</evidence>
<feature type="transmembrane region" description="Helical" evidence="10">
    <location>
        <begin position="270"/>
        <end position="295"/>
    </location>
</feature>
<dbReference type="Pfam" id="PF07690">
    <property type="entry name" value="MFS_1"/>
    <property type="match status" value="1"/>
</dbReference>
<reference evidence="12 13" key="1">
    <citation type="journal article" date="2017" name="G3 (Bethesda)">
        <title>First Draft Genome Sequence of the Pathogenic Fungus Lomentospora prolificans (Formerly Scedosporium prolificans).</title>
        <authorList>
            <person name="Luo R."/>
            <person name="Zimin A."/>
            <person name="Workman R."/>
            <person name="Fan Y."/>
            <person name="Pertea G."/>
            <person name="Grossman N."/>
            <person name="Wear M.P."/>
            <person name="Jia B."/>
            <person name="Miller H."/>
            <person name="Casadevall A."/>
            <person name="Timp W."/>
            <person name="Zhang S.X."/>
            <person name="Salzberg S.L."/>
        </authorList>
    </citation>
    <scope>NUCLEOTIDE SEQUENCE [LARGE SCALE GENOMIC DNA]</scope>
    <source>
        <strain evidence="12 13">JHH-5317</strain>
    </source>
</reference>